<dbReference type="KEGG" id="pbl:PAAG_07119"/>
<feature type="region of interest" description="Disordered" evidence="1">
    <location>
        <begin position="150"/>
        <end position="240"/>
    </location>
</feature>
<accession>C1H8M8</accession>
<proteinExistence type="predicted"/>
<evidence type="ECO:0000313" key="2">
    <source>
        <dbReference type="EMBL" id="EEH36701.1"/>
    </source>
</evidence>
<feature type="compositionally biased region" description="Basic and acidic residues" evidence="1">
    <location>
        <begin position="229"/>
        <end position="238"/>
    </location>
</feature>
<dbReference type="eggNOG" id="ENOG502SQ5K">
    <property type="taxonomic scope" value="Eukaryota"/>
</dbReference>
<keyword evidence="3" id="KW-1185">Reference proteome</keyword>
<dbReference type="RefSeq" id="XP_002790883.1">
    <property type="nucleotide sequence ID" value="XM_002790837.1"/>
</dbReference>
<dbReference type="VEuPathDB" id="FungiDB:PAAG_07119"/>
<dbReference type="HOGENOM" id="CLU_1103091_0_0_1"/>
<name>C1H8M8_PARBA</name>
<sequence length="252" mass="28832">MGPLMVSDHPSCLKSRKSTKSWNKYIKGASAVFAYHISRGEKITVLSPPPPDRFHPDGLTNYQTIEEPVLKGAIGGVAVSRIEMVHPTVKGAEDFYYQVWPADETHLWIANFGMLLSKKQHWRRVSSKKRNLVVSQAEVFIQTETKVQNVSGTAKALKEKKEEKKKREKKAERKKKKAERKKQREEKRKKMTTTSDTSKTRKISDTENSPNNIKASDSPKCLRVPNSNKIDDGVEESSRPSMLARWMMYLWS</sequence>
<protein>
    <submittedName>
        <fullName evidence="2">Uncharacterized protein</fullName>
    </submittedName>
</protein>
<dbReference type="EMBL" id="KN294013">
    <property type="protein sequence ID" value="EEH36701.1"/>
    <property type="molecule type" value="Genomic_DNA"/>
</dbReference>
<dbReference type="Proteomes" id="UP000002059">
    <property type="component" value="Partially assembled WGS sequence"/>
</dbReference>
<gene>
    <name evidence="2" type="ORF">PAAG_07119</name>
</gene>
<evidence type="ECO:0000313" key="3">
    <source>
        <dbReference type="Proteomes" id="UP000002059"/>
    </source>
</evidence>
<dbReference type="AlphaFoldDB" id="C1H8M8"/>
<dbReference type="OrthoDB" id="5232980at2759"/>
<organism evidence="2 3">
    <name type="scientific">Paracoccidioides lutzii (strain ATCC MYA-826 / Pb01)</name>
    <name type="common">Paracoccidioides brasiliensis</name>
    <dbReference type="NCBI Taxonomy" id="502779"/>
    <lineage>
        <taxon>Eukaryota</taxon>
        <taxon>Fungi</taxon>
        <taxon>Dikarya</taxon>
        <taxon>Ascomycota</taxon>
        <taxon>Pezizomycotina</taxon>
        <taxon>Eurotiomycetes</taxon>
        <taxon>Eurotiomycetidae</taxon>
        <taxon>Onygenales</taxon>
        <taxon>Ajellomycetaceae</taxon>
        <taxon>Paracoccidioides</taxon>
    </lineage>
</organism>
<evidence type="ECO:0000256" key="1">
    <source>
        <dbReference type="SAM" id="MobiDB-lite"/>
    </source>
</evidence>
<dbReference type="GeneID" id="9094109"/>
<reference evidence="2 3" key="1">
    <citation type="journal article" date="2011" name="PLoS Genet.">
        <title>Comparative genomic analysis of human fungal pathogens causing paracoccidioidomycosis.</title>
        <authorList>
            <person name="Desjardins C.A."/>
            <person name="Champion M.D."/>
            <person name="Holder J.W."/>
            <person name="Muszewska A."/>
            <person name="Goldberg J."/>
            <person name="Bailao A.M."/>
            <person name="Brigido M.M."/>
            <person name="Ferreira M.E."/>
            <person name="Garcia A.M."/>
            <person name="Grynberg M."/>
            <person name="Gujja S."/>
            <person name="Heiman D.I."/>
            <person name="Henn M.R."/>
            <person name="Kodira C.D."/>
            <person name="Leon-Narvaez H."/>
            <person name="Longo L.V."/>
            <person name="Ma L.J."/>
            <person name="Malavazi I."/>
            <person name="Matsuo A.L."/>
            <person name="Morais F.V."/>
            <person name="Pereira M."/>
            <person name="Rodriguez-Brito S."/>
            <person name="Sakthikumar S."/>
            <person name="Salem-Izacc S.M."/>
            <person name="Sykes S.M."/>
            <person name="Teixeira M.M."/>
            <person name="Vallejo M.C."/>
            <person name="Walter M.E."/>
            <person name="Yandava C."/>
            <person name="Young S."/>
            <person name="Zeng Q."/>
            <person name="Zucker J."/>
            <person name="Felipe M.S."/>
            <person name="Goldman G.H."/>
            <person name="Haas B.J."/>
            <person name="McEwen J.G."/>
            <person name="Nino-Vega G."/>
            <person name="Puccia R."/>
            <person name="San-Blas G."/>
            <person name="Soares C.M."/>
            <person name="Birren B.W."/>
            <person name="Cuomo C.A."/>
        </authorList>
    </citation>
    <scope>NUCLEOTIDE SEQUENCE [LARGE SCALE GENOMIC DNA]</scope>
    <source>
        <strain evidence="3">ATCC MYA-826 / Pb01</strain>
    </source>
</reference>
<feature type="compositionally biased region" description="Basic residues" evidence="1">
    <location>
        <begin position="163"/>
        <end position="181"/>
    </location>
</feature>